<reference evidence="3 4" key="1">
    <citation type="submission" date="2019-02" db="EMBL/GenBank/DDBJ databases">
        <title>Deep-cultivation of Planctomycetes and their phenomic and genomic characterization uncovers novel biology.</title>
        <authorList>
            <person name="Wiegand S."/>
            <person name="Jogler M."/>
            <person name="Boedeker C."/>
            <person name="Pinto D."/>
            <person name="Vollmers J."/>
            <person name="Rivas-Marin E."/>
            <person name="Kohn T."/>
            <person name="Peeters S.H."/>
            <person name="Heuer A."/>
            <person name="Rast P."/>
            <person name="Oberbeckmann S."/>
            <person name="Bunk B."/>
            <person name="Jeske O."/>
            <person name="Meyerdierks A."/>
            <person name="Storesund J.E."/>
            <person name="Kallscheuer N."/>
            <person name="Luecker S."/>
            <person name="Lage O.M."/>
            <person name="Pohl T."/>
            <person name="Merkel B.J."/>
            <person name="Hornburger P."/>
            <person name="Mueller R.-W."/>
            <person name="Bruemmer F."/>
            <person name="Labrenz M."/>
            <person name="Spormann A.M."/>
            <person name="Op den Camp H."/>
            <person name="Overmann J."/>
            <person name="Amann R."/>
            <person name="Jetten M.S.M."/>
            <person name="Mascher T."/>
            <person name="Medema M.H."/>
            <person name="Devos D.P."/>
            <person name="Kaster A.-K."/>
            <person name="Ovreas L."/>
            <person name="Rohde M."/>
            <person name="Galperin M.Y."/>
            <person name="Jogler C."/>
        </authorList>
    </citation>
    <scope>NUCLEOTIDE SEQUENCE [LARGE SCALE GENOMIC DNA]</scope>
    <source>
        <strain evidence="3 4">Poly30</strain>
    </source>
</reference>
<keyword evidence="2" id="KW-0732">Signal</keyword>
<evidence type="ECO:0000256" key="2">
    <source>
        <dbReference type="SAM" id="SignalP"/>
    </source>
</evidence>
<protein>
    <recommendedName>
        <fullName evidence="5">Lactonase, 7-bladed beta-propeller</fullName>
    </recommendedName>
</protein>
<dbReference type="PANTHER" id="PTHR47197">
    <property type="entry name" value="PROTEIN NIRF"/>
    <property type="match status" value="1"/>
</dbReference>
<accession>A0A518EL48</accession>
<organism evidence="3 4">
    <name type="scientific">Saltatorellus ferox</name>
    <dbReference type="NCBI Taxonomy" id="2528018"/>
    <lineage>
        <taxon>Bacteria</taxon>
        <taxon>Pseudomonadati</taxon>
        <taxon>Planctomycetota</taxon>
        <taxon>Planctomycetia</taxon>
        <taxon>Planctomycetia incertae sedis</taxon>
        <taxon>Saltatorellus</taxon>
    </lineage>
</organism>
<evidence type="ECO:0000256" key="1">
    <source>
        <dbReference type="SAM" id="MobiDB-lite"/>
    </source>
</evidence>
<dbReference type="RefSeq" id="WP_145194259.1">
    <property type="nucleotide sequence ID" value="NZ_CP036434.1"/>
</dbReference>
<feature type="region of interest" description="Disordered" evidence="1">
    <location>
        <begin position="209"/>
        <end position="234"/>
    </location>
</feature>
<dbReference type="Proteomes" id="UP000320390">
    <property type="component" value="Chromosome"/>
</dbReference>
<evidence type="ECO:0000313" key="3">
    <source>
        <dbReference type="EMBL" id="QDV04817.1"/>
    </source>
</evidence>
<dbReference type="InterPro" id="IPR015943">
    <property type="entry name" value="WD40/YVTN_repeat-like_dom_sf"/>
</dbReference>
<evidence type="ECO:0000313" key="4">
    <source>
        <dbReference type="Proteomes" id="UP000320390"/>
    </source>
</evidence>
<dbReference type="OrthoDB" id="9805202at2"/>
<name>A0A518EL48_9BACT</name>
<gene>
    <name evidence="3" type="ORF">Poly30_03100</name>
</gene>
<dbReference type="InterPro" id="IPR011044">
    <property type="entry name" value="Quino_amine_DH_bsu"/>
</dbReference>
<feature type="chain" id="PRO_5021869674" description="Lactonase, 7-bladed beta-propeller" evidence="2">
    <location>
        <begin position="19"/>
        <end position="1054"/>
    </location>
</feature>
<feature type="signal peptide" evidence="2">
    <location>
        <begin position="1"/>
        <end position="18"/>
    </location>
</feature>
<dbReference type="EMBL" id="CP036434">
    <property type="protein sequence ID" value="QDV04817.1"/>
    <property type="molecule type" value="Genomic_DNA"/>
</dbReference>
<proteinExistence type="predicted"/>
<dbReference type="Gene3D" id="2.130.10.10">
    <property type="entry name" value="YVTN repeat-like/Quinoprotein amine dehydrogenase"/>
    <property type="match status" value="2"/>
</dbReference>
<evidence type="ECO:0008006" key="5">
    <source>
        <dbReference type="Google" id="ProtNLM"/>
    </source>
</evidence>
<dbReference type="SUPFAM" id="SSF50969">
    <property type="entry name" value="YVTN repeat-like/Quinoprotein amine dehydrogenase"/>
    <property type="match status" value="1"/>
</dbReference>
<sequence length="1054" mass="109604" precursor="true">MLNFTLTALALAAPPVVASTAAAQQLVNWETAHVSPIAFDAAGQRLFVCNTPDARLEVFDVSGSVPVRLFDVPVGLDPISVRQRGANEVWVVNSISDSISVVDLIQRSVVATVDTADEPADVIFAGSPERAFVSCSQANLVQVFDPAATAAPLAQVPILGEEPRAMAKSADGSTVYVAVFESGNGSTVLGGGLDGSSTLVLPNVVSNPSGPYGGQNPPPNSGTNFVPAMRPGNPPPPRVGLIVKKNAAGQWMDDNGGDWTNFVSGPQAAQSGRVVGWDVTDHDVAVIDAATLGVSYADRLMNLNMALAVHPVSGDITVVGTDSTNEVRFEPNLNGVFLRVVMGIVDESTLGVAVLDTNPHLTYQTSTVPQATRDLSLGDPRGIAWTSDGARGYVTGMGSNNVAVFNAAGSRIGTPIEVGEGPTGIAIDDAGGRAFVVNKFDASVSTIDLAAAAEVSRVAFHDPSPLAIKVGRKHLYDTHATSGLGHVSCASCHVDARTDRLGWDLGDPAGLVEDSGAQNLGMNLPGLNVGFEDFHPMKGPMTTQTFQDIIGKEPFHWRGDRDGLAGFLPAFEGLQGDDATPSVAEVDEFAAFLGTIHFPPNPYRNFDNTLPTDLPLPGHFSVGRFSPAGTPLPNGNAQNGLNRYTPPTTLDGPFACVTCHTLPTGMGADVRFNGSQYVPFPEGPNGEKHHALVSVDGSTNKAIKTAQLRSSYKKVGADFTQSSVQAGFGFLHDGSIPSLAFFLSSPAFEFQGDQGLANMIAFMLAFGGSDLPNGSASNPLFPPGTESQDTHAGVGTQVTIADFATLDPAAAALVAGMRSEADLSRIGMVARGVVGGLPRGAAYSAGASFQTDRAAEQLDFAALMALATPATPITLMAVPSGTEVRLGIDRDLDGAFDRDELDGGSDPANGNSVPDLGQNYCGPAVVNSAGASAVMSASGSRVALDNDLTLRASLLPPGSWGFFVTSRTQGFVQGPGGSRGNLCISADVARFSLQVQNSGSARAISTRINLTLVPTNPPQSVLAGQSWNFQAWYRDSFQGQPTSNFTDGLTIDFE</sequence>
<dbReference type="InterPro" id="IPR051200">
    <property type="entry name" value="Host-pathogen_enzymatic-act"/>
</dbReference>
<keyword evidence="4" id="KW-1185">Reference proteome</keyword>
<dbReference type="AlphaFoldDB" id="A0A518EL48"/>
<dbReference type="PANTHER" id="PTHR47197:SF3">
    <property type="entry name" value="DIHYDRO-HEME D1 DEHYDROGENASE"/>
    <property type="match status" value="1"/>
</dbReference>